<protein>
    <submittedName>
        <fullName evidence="2">Uncharacterized protein</fullName>
    </submittedName>
</protein>
<feature type="chain" id="PRO_5046910129" evidence="1">
    <location>
        <begin position="22"/>
        <end position="198"/>
    </location>
</feature>
<gene>
    <name evidence="2" type="ORF">ACFOY1_06825</name>
</gene>
<reference evidence="3" key="1">
    <citation type="journal article" date="2019" name="Int. J. Syst. Evol. Microbiol.">
        <title>The Global Catalogue of Microorganisms (GCM) 10K type strain sequencing project: providing services to taxonomists for standard genome sequencing and annotation.</title>
        <authorList>
            <consortium name="The Broad Institute Genomics Platform"/>
            <consortium name="The Broad Institute Genome Sequencing Center for Infectious Disease"/>
            <person name="Wu L."/>
            <person name="Ma J."/>
        </authorList>
    </citation>
    <scope>NUCLEOTIDE SEQUENCE [LARGE SCALE GENOMIC DNA]</scope>
    <source>
        <strain evidence="3">LMG 24813</strain>
    </source>
</reference>
<name>A0ABV8NUK3_9BURK</name>
<evidence type="ECO:0000256" key="1">
    <source>
        <dbReference type="SAM" id="SignalP"/>
    </source>
</evidence>
<comment type="caution">
    <text evidence="2">The sequence shown here is derived from an EMBL/GenBank/DDBJ whole genome shotgun (WGS) entry which is preliminary data.</text>
</comment>
<organism evidence="2 3">
    <name type="scientific">Candidimonas humi</name>
    <dbReference type="NCBI Taxonomy" id="683355"/>
    <lineage>
        <taxon>Bacteria</taxon>
        <taxon>Pseudomonadati</taxon>
        <taxon>Pseudomonadota</taxon>
        <taxon>Betaproteobacteria</taxon>
        <taxon>Burkholderiales</taxon>
        <taxon>Alcaligenaceae</taxon>
        <taxon>Candidimonas</taxon>
    </lineage>
</organism>
<keyword evidence="3" id="KW-1185">Reference proteome</keyword>
<dbReference type="RefSeq" id="WP_217964102.1">
    <property type="nucleotide sequence ID" value="NZ_JAHTBN010000003.1"/>
</dbReference>
<dbReference type="Proteomes" id="UP001595848">
    <property type="component" value="Unassembled WGS sequence"/>
</dbReference>
<proteinExistence type="predicted"/>
<feature type="signal peptide" evidence="1">
    <location>
        <begin position="1"/>
        <end position="21"/>
    </location>
</feature>
<keyword evidence="1" id="KW-0732">Signal</keyword>
<accession>A0ABV8NUK3</accession>
<sequence>MKVAASAFLVMIALTLGTVRAESPRTEIESGIKPIEIHANSPDRAVKTWWDIQDANRAFEKSVCPELAPRSPRRIHAEAILRGEILSAAKRIDCSTEAYERSIVRVDIQSDTLAFVYATIKNVTAPDANATLSPKDKSDKESGEDIKYQLERDGASEDWKISQIFGRNAFATALSTKWSPLYHSRGPNGHIYVDEYSQ</sequence>
<evidence type="ECO:0000313" key="2">
    <source>
        <dbReference type="EMBL" id="MFC4200660.1"/>
    </source>
</evidence>
<dbReference type="EMBL" id="JBHSBV010000002">
    <property type="protein sequence ID" value="MFC4200660.1"/>
    <property type="molecule type" value="Genomic_DNA"/>
</dbReference>
<evidence type="ECO:0000313" key="3">
    <source>
        <dbReference type="Proteomes" id="UP001595848"/>
    </source>
</evidence>